<keyword evidence="6" id="KW-0472">Membrane</keyword>
<protein>
    <submittedName>
        <fullName evidence="7">BCCT family transporter</fullName>
    </submittedName>
</protein>
<evidence type="ECO:0000313" key="8">
    <source>
        <dbReference type="Proteomes" id="UP001464923"/>
    </source>
</evidence>
<evidence type="ECO:0000256" key="6">
    <source>
        <dbReference type="ARBA" id="ARBA00023136"/>
    </source>
</evidence>
<accession>A0ABV1JX00</accession>
<evidence type="ECO:0000256" key="4">
    <source>
        <dbReference type="ARBA" id="ARBA00022692"/>
    </source>
</evidence>
<gene>
    <name evidence="7" type="ORF">WHI96_16860</name>
</gene>
<organism evidence="7 8">
    <name type="scientific">Pseudonocardia tropica</name>
    <dbReference type="NCBI Taxonomy" id="681289"/>
    <lineage>
        <taxon>Bacteria</taxon>
        <taxon>Bacillati</taxon>
        <taxon>Actinomycetota</taxon>
        <taxon>Actinomycetes</taxon>
        <taxon>Pseudonocardiales</taxon>
        <taxon>Pseudonocardiaceae</taxon>
        <taxon>Pseudonocardia</taxon>
    </lineage>
</organism>
<evidence type="ECO:0000256" key="1">
    <source>
        <dbReference type="ARBA" id="ARBA00004651"/>
    </source>
</evidence>
<evidence type="ECO:0000256" key="2">
    <source>
        <dbReference type="ARBA" id="ARBA00022448"/>
    </source>
</evidence>
<keyword evidence="8" id="KW-1185">Reference proteome</keyword>
<dbReference type="EMBL" id="JBEDNP010000009">
    <property type="protein sequence ID" value="MEQ3540491.1"/>
    <property type="molecule type" value="Genomic_DNA"/>
</dbReference>
<dbReference type="RefSeq" id="WP_349302404.1">
    <property type="nucleotide sequence ID" value="NZ_BAABLY010000039.1"/>
</dbReference>
<comment type="caution">
    <text evidence="7">The sequence shown here is derived from an EMBL/GenBank/DDBJ whole genome shotgun (WGS) entry which is preliminary data.</text>
</comment>
<dbReference type="Proteomes" id="UP001464923">
    <property type="component" value="Unassembled WGS sequence"/>
</dbReference>
<evidence type="ECO:0000256" key="3">
    <source>
        <dbReference type="ARBA" id="ARBA00022475"/>
    </source>
</evidence>
<evidence type="ECO:0000256" key="5">
    <source>
        <dbReference type="ARBA" id="ARBA00022989"/>
    </source>
</evidence>
<sequence>MIEYLARARVAGARFGRITLGGDDDEPEFRTVSWTAMTVSAARASG</sequence>
<name>A0ABV1JX00_9PSEU</name>
<keyword evidence="2" id="KW-0813">Transport</keyword>
<comment type="subcellular location">
    <subcellularLocation>
        <location evidence="1">Cell membrane</location>
        <topology evidence="1">Multi-pass membrane protein</topology>
    </subcellularLocation>
</comment>
<evidence type="ECO:0000313" key="7">
    <source>
        <dbReference type="EMBL" id="MEQ3540491.1"/>
    </source>
</evidence>
<keyword evidence="4" id="KW-0812">Transmembrane</keyword>
<keyword evidence="3" id="KW-1003">Cell membrane</keyword>
<keyword evidence="5" id="KW-1133">Transmembrane helix</keyword>
<reference evidence="7 8" key="1">
    <citation type="submission" date="2024-03" db="EMBL/GenBank/DDBJ databases">
        <title>Draft genome sequence of Pseudonocardia tropica JCM 19149.</title>
        <authorList>
            <person name="Butdee W."/>
            <person name="Duangmal K."/>
        </authorList>
    </citation>
    <scope>NUCLEOTIDE SEQUENCE [LARGE SCALE GENOMIC DNA]</scope>
    <source>
        <strain evidence="7 8">JCM 19149</strain>
    </source>
</reference>
<proteinExistence type="predicted"/>
<dbReference type="InterPro" id="IPR000060">
    <property type="entry name" value="BCCT_transptr"/>
</dbReference>
<dbReference type="Pfam" id="PF02028">
    <property type="entry name" value="BCCT"/>
    <property type="match status" value="1"/>
</dbReference>